<evidence type="ECO:0000256" key="1">
    <source>
        <dbReference type="ARBA" id="ARBA00004239"/>
    </source>
</evidence>
<evidence type="ECO:0000256" key="2">
    <source>
        <dbReference type="ARBA" id="ARBA00022473"/>
    </source>
</evidence>
<dbReference type="PRINTS" id="PR00632">
    <property type="entry name" value="SONICHHOG"/>
</dbReference>
<protein>
    <recommendedName>
        <fullName evidence="8">Hint domain-containing protein</fullName>
    </recommendedName>
</protein>
<evidence type="ECO:0000313" key="7">
    <source>
        <dbReference type="Proteomes" id="UP001432027"/>
    </source>
</evidence>
<dbReference type="SMART" id="SM00306">
    <property type="entry name" value="HintN"/>
    <property type="match status" value="1"/>
</dbReference>
<gene>
    <name evidence="6" type="ORF">PENTCL1PPCAC_471</name>
</gene>
<accession>A0AAV5S6B7</accession>
<dbReference type="InterPro" id="IPR052140">
    <property type="entry name" value="Dev_Signal_Hedgehog-like"/>
</dbReference>
<dbReference type="AlphaFoldDB" id="A0AAV5S6B7"/>
<evidence type="ECO:0000313" key="6">
    <source>
        <dbReference type="EMBL" id="GMS78296.1"/>
    </source>
</evidence>
<dbReference type="GO" id="GO:0005576">
    <property type="term" value="C:extracellular region"/>
    <property type="evidence" value="ECO:0007669"/>
    <property type="project" value="UniProtKB-SubCell"/>
</dbReference>
<dbReference type="InterPro" id="IPR001767">
    <property type="entry name" value="Hedgehog_Hint"/>
</dbReference>
<dbReference type="PANTHER" id="PTHR46706">
    <property type="entry name" value="PROTEIN QUA-1-RELATED"/>
    <property type="match status" value="1"/>
</dbReference>
<feature type="domain" description="Hint" evidence="4">
    <location>
        <begin position="257"/>
        <end position="301"/>
    </location>
</feature>
<keyword evidence="3" id="KW-0732">Signal</keyword>
<dbReference type="Proteomes" id="UP001432027">
    <property type="component" value="Unassembled WGS sequence"/>
</dbReference>
<feature type="non-terminal residue" evidence="6">
    <location>
        <position position="347"/>
    </location>
</feature>
<evidence type="ECO:0000259" key="5">
    <source>
        <dbReference type="SMART" id="SM00306"/>
    </source>
</evidence>
<dbReference type="Gene3D" id="2.170.16.10">
    <property type="entry name" value="Hedgehog/Intein (Hint) domain"/>
    <property type="match status" value="1"/>
</dbReference>
<proteinExistence type="predicted"/>
<dbReference type="InterPro" id="IPR003587">
    <property type="entry name" value="Hint_dom_N"/>
</dbReference>
<comment type="subcellular location">
    <subcellularLocation>
        <location evidence="1">Secreted</location>
        <location evidence="1">Extracellular space</location>
    </subcellularLocation>
</comment>
<name>A0AAV5S6B7_9BILA</name>
<evidence type="ECO:0000259" key="4">
    <source>
        <dbReference type="SMART" id="SM00305"/>
    </source>
</evidence>
<dbReference type="PROSITE" id="PS50817">
    <property type="entry name" value="INTEIN_N_TER"/>
    <property type="match status" value="1"/>
</dbReference>
<evidence type="ECO:0008006" key="8">
    <source>
        <dbReference type="Google" id="ProtNLM"/>
    </source>
</evidence>
<dbReference type="GO" id="GO:0016539">
    <property type="term" value="P:intein-mediated protein splicing"/>
    <property type="evidence" value="ECO:0007669"/>
    <property type="project" value="InterPro"/>
</dbReference>
<dbReference type="Pfam" id="PF01079">
    <property type="entry name" value="Hint"/>
    <property type="match status" value="1"/>
</dbReference>
<evidence type="ECO:0000256" key="3">
    <source>
        <dbReference type="ARBA" id="ARBA00022729"/>
    </source>
</evidence>
<feature type="non-terminal residue" evidence="6">
    <location>
        <position position="1"/>
    </location>
</feature>
<dbReference type="InterPro" id="IPR006141">
    <property type="entry name" value="Intein_N"/>
</dbReference>
<dbReference type="InterPro" id="IPR003586">
    <property type="entry name" value="Hint_dom_C"/>
</dbReference>
<dbReference type="PANTHER" id="PTHR46706:SF12">
    <property type="entry name" value="PROTEIN QUA-1-RELATED"/>
    <property type="match status" value="1"/>
</dbReference>
<feature type="domain" description="Hint" evidence="5">
    <location>
        <begin position="152"/>
        <end position="254"/>
    </location>
</feature>
<dbReference type="GO" id="GO:0016540">
    <property type="term" value="P:protein autoprocessing"/>
    <property type="evidence" value="ECO:0007669"/>
    <property type="project" value="InterPro"/>
</dbReference>
<comment type="caution">
    <text evidence="6">The sequence shown here is derived from an EMBL/GenBank/DDBJ whole genome shotgun (WGS) entry which is preliminary data.</text>
</comment>
<dbReference type="SUPFAM" id="SSF51294">
    <property type="entry name" value="Hedgehog/intein (Hint) domain"/>
    <property type="match status" value="1"/>
</dbReference>
<dbReference type="EMBL" id="BTSX01000001">
    <property type="protein sequence ID" value="GMS78296.1"/>
    <property type="molecule type" value="Genomic_DNA"/>
</dbReference>
<dbReference type="GO" id="GO:0007267">
    <property type="term" value="P:cell-cell signaling"/>
    <property type="evidence" value="ECO:0007669"/>
    <property type="project" value="InterPro"/>
</dbReference>
<dbReference type="SMART" id="SM00305">
    <property type="entry name" value="HintC"/>
    <property type="match status" value="1"/>
</dbReference>
<keyword evidence="2" id="KW-0217">Developmental protein</keyword>
<organism evidence="6 7">
    <name type="scientific">Pristionchus entomophagus</name>
    <dbReference type="NCBI Taxonomy" id="358040"/>
    <lineage>
        <taxon>Eukaryota</taxon>
        <taxon>Metazoa</taxon>
        <taxon>Ecdysozoa</taxon>
        <taxon>Nematoda</taxon>
        <taxon>Chromadorea</taxon>
        <taxon>Rhabditida</taxon>
        <taxon>Rhabditina</taxon>
        <taxon>Diplogasteromorpha</taxon>
        <taxon>Diplogasteroidea</taxon>
        <taxon>Neodiplogasteridae</taxon>
        <taxon>Pristionchus</taxon>
    </lineage>
</organism>
<reference evidence="6" key="1">
    <citation type="submission" date="2023-10" db="EMBL/GenBank/DDBJ databases">
        <title>Genome assembly of Pristionchus species.</title>
        <authorList>
            <person name="Yoshida K."/>
            <person name="Sommer R.J."/>
        </authorList>
    </citation>
    <scope>NUCLEOTIDE SEQUENCE</scope>
    <source>
        <strain evidence="6">RS0144</strain>
    </source>
</reference>
<dbReference type="InterPro" id="IPR001657">
    <property type="entry name" value="Hedgehog"/>
</dbReference>
<dbReference type="GO" id="GO:0048731">
    <property type="term" value="P:system development"/>
    <property type="evidence" value="ECO:0007669"/>
    <property type="project" value="UniProtKB-ARBA"/>
</dbReference>
<keyword evidence="7" id="KW-1185">Reference proteome</keyword>
<dbReference type="InterPro" id="IPR036844">
    <property type="entry name" value="Hint_dom_sf"/>
</dbReference>
<dbReference type="CDD" id="cd00081">
    <property type="entry name" value="Hint"/>
    <property type="match status" value="1"/>
</dbReference>
<sequence>IMQRILNPLLSRSNSRKMRLGDIAYRLQQVVQKTTGKSHEIFMGKGDMITSSHQMSETSHCRVRVGDYYTMSYETPVQYNINDVAAEKIMSNIDFGENLGGSGYEGQLPFPRYDQIYTPNDQLYYPADRFAYPPVEQQPYYPPAPIVPVVPLECFSGDLIVETVDGPKRMADLKTGDEVLSVQENMIIFSPIIMFLHRDEDQMAELNVITTANGDSVKLTNEHLIYVTNCDPRSPLRLVRAQEVTTDHCLMAARAPVRKLTIDRVTNVTKTHERGIYAPLTSTGDIIVNDVYSSCHSNLAARTIQQFFFGVYRSIHRSLSFIMPEEGALPLGVGYLLSSFDVFIPTK</sequence>